<feature type="region of interest" description="Disordered" evidence="1">
    <location>
        <begin position="32"/>
        <end position="53"/>
    </location>
</feature>
<dbReference type="EMBL" id="KE619946">
    <property type="protein sequence ID" value="EXC36340.1"/>
    <property type="molecule type" value="Genomic_DNA"/>
</dbReference>
<dbReference type="Proteomes" id="UP000030645">
    <property type="component" value="Unassembled WGS sequence"/>
</dbReference>
<reference evidence="3" key="1">
    <citation type="submission" date="2013-01" db="EMBL/GenBank/DDBJ databases">
        <title>Draft Genome Sequence of a Mulberry Tree, Morus notabilis C.K. Schneid.</title>
        <authorList>
            <person name="He N."/>
            <person name="Zhao S."/>
        </authorList>
    </citation>
    <scope>NUCLEOTIDE SEQUENCE</scope>
</reference>
<sequence length="100" mass="10850">MNRTQRRKERGRREEAWRSSVDRKIGRAKAEAFPSLSKEEASRACGGESASAEHSRIHSSVAADVDVVAGVGVVVVDVVVIAMIHNSPCGDLMTLQSLYL</sequence>
<name>W9SDV4_9ROSA</name>
<feature type="compositionally biased region" description="Basic and acidic residues" evidence="1">
    <location>
        <begin position="11"/>
        <end position="20"/>
    </location>
</feature>
<protein>
    <submittedName>
        <fullName evidence="2">Uncharacterized protein</fullName>
    </submittedName>
</protein>
<dbReference type="AlphaFoldDB" id="W9SDV4"/>
<feature type="region of interest" description="Disordered" evidence="1">
    <location>
        <begin position="1"/>
        <end position="20"/>
    </location>
</feature>
<evidence type="ECO:0000313" key="2">
    <source>
        <dbReference type="EMBL" id="EXC36340.1"/>
    </source>
</evidence>
<evidence type="ECO:0000313" key="3">
    <source>
        <dbReference type="Proteomes" id="UP000030645"/>
    </source>
</evidence>
<feature type="compositionally biased region" description="Basic residues" evidence="1">
    <location>
        <begin position="1"/>
        <end position="10"/>
    </location>
</feature>
<proteinExistence type="predicted"/>
<evidence type="ECO:0000256" key="1">
    <source>
        <dbReference type="SAM" id="MobiDB-lite"/>
    </source>
</evidence>
<gene>
    <name evidence="2" type="ORF">L484_000278</name>
</gene>
<organism evidence="2 3">
    <name type="scientific">Morus notabilis</name>
    <dbReference type="NCBI Taxonomy" id="981085"/>
    <lineage>
        <taxon>Eukaryota</taxon>
        <taxon>Viridiplantae</taxon>
        <taxon>Streptophyta</taxon>
        <taxon>Embryophyta</taxon>
        <taxon>Tracheophyta</taxon>
        <taxon>Spermatophyta</taxon>
        <taxon>Magnoliopsida</taxon>
        <taxon>eudicotyledons</taxon>
        <taxon>Gunneridae</taxon>
        <taxon>Pentapetalae</taxon>
        <taxon>rosids</taxon>
        <taxon>fabids</taxon>
        <taxon>Rosales</taxon>
        <taxon>Moraceae</taxon>
        <taxon>Moreae</taxon>
        <taxon>Morus</taxon>
    </lineage>
</organism>
<keyword evidence="3" id="KW-1185">Reference proteome</keyword>
<accession>W9SDV4</accession>